<dbReference type="InterPro" id="IPR011489">
    <property type="entry name" value="EMI_domain"/>
</dbReference>
<dbReference type="Gene3D" id="2.60.120.40">
    <property type="match status" value="1"/>
</dbReference>
<feature type="region of interest" description="Disordered" evidence="8">
    <location>
        <begin position="742"/>
        <end position="766"/>
    </location>
</feature>
<dbReference type="Ensembl" id="ENSGWIT00000042065.1">
    <property type="protein sequence ID" value="ENSGWIP00000038648.1"/>
    <property type="gene ID" value="ENSGWIG00000019746.1"/>
</dbReference>
<proteinExistence type="predicted"/>
<keyword evidence="6" id="KW-1015">Disulfide bond</keyword>
<dbReference type="Proteomes" id="UP000694680">
    <property type="component" value="Chromosome 3"/>
</dbReference>
<evidence type="ECO:0000313" key="12">
    <source>
        <dbReference type="Ensembl" id="ENSGWIP00000038648.1"/>
    </source>
</evidence>
<feature type="domain" description="C1q" evidence="10">
    <location>
        <begin position="783"/>
        <end position="928"/>
    </location>
</feature>
<keyword evidence="4 9" id="KW-0732">Signal</keyword>
<keyword evidence="13" id="KW-1185">Reference proteome</keyword>
<comment type="subcellular location">
    <subcellularLocation>
        <location evidence="1">Secreted</location>
        <location evidence="1">Extracellular space</location>
        <location evidence="1">Extracellular matrix</location>
    </subcellularLocation>
</comment>
<sequence length="928" mass="103440">GMGALPLPLLLLVLCASGHARSAFPAPRTYNLYTDGSAQAHGVRAPSRHRNYCAVVVTKTVSCVVEDGSDTYVKPDYQQCTWKGGSCRVLYRTFVKPRYKVVYKSVMETAWRCCHGYSGNDCNIRPLDHHRMEMLEQKVQQLMMKLEKIQTNTNQSERSRNPADHAPSLITQTINNIHSKLDQLDHRTQVHTHTHTLGMASVNNVLLQRIIIIDNKQGQMTLVNNLIKRSQTISVCDVCFQGGVEDVRRQQQEDRDRIGSLEKQLNVVDILGSQTCCQTIDEVKNRITDTEEKISSASATLVVLQDREGSRKRTEENLKEHLSKQLQDMRTVFMDRLQHQAFRIDHLEREIQTGRLREDQQDRTITHLQESLSVLKDCGGQTGEQTGGQTGGQTEKALEWRLVANEDQIRRFYTRLKDLSVSGESLYDKVLDLSQDVQQIKDLRGNHWENLDGEVTEEEPLRLHCDVCVKLEEELQKVRNRSIHALENMKNLIHRIHIRVESTESRTKSCSHLQDEVHLLSNHVSMCMCGRTNGTEPTGDAGPGTGHALEAQKPLEGYSVVAPVSVEQLKVLQGELSEVFFSISSINDSVKLLDDSVQKHGSVVADLGNTNNKIISELDKLQQEVTEQREQSRAQAERTERKEAELRRFEGMVLEELGECVRTSEGLEKRMSHLERVTGRLVGVSESFNTFRHGLERRVTGLNQSVVQHGGVLELLQEQQDHVHVHMKNLNSSLTLVLRELQSNGLPGPSGPPGHQGNVGPRGPPGRTVCGLCGSAGSPGADLQVPRLSFSAALTVPKDQVGTIVFDKVFVNEGEFYDPETGIFTAPVDGHYFFSAVLTGHQHQKIEAVLSKSNYGMARVDSGGYQPEGLENDPMGEARGSPASLAVFSLVLPLQSGETVCIDLVTGNLAHSVEPLTTFNGVLLYELT</sequence>
<feature type="coiled-coil region" evidence="7">
    <location>
        <begin position="604"/>
        <end position="642"/>
    </location>
</feature>
<evidence type="ECO:0000256" key="9">
    <source>
        <dbReference type="SAM" id="SignalP"/>
    </source>
</evidence>
<dbReference type="SMART" id="SM00110">
    <property type="entry name" value="C1Q"/>
    <property type="match status" value="1"/>
</dbReference>
<dbReference type="InterPro" id="IPR001073">
    <property type="entry name" value="C1q_dom"/>
</dbReference>
<keyword evidence="2" id="KW-0964">Secreted</keyword>
<dbReference type="Pfam" id="PF07546">
    <property type="entry name" value="EMI"/>
    <property type="match status" value="1"/>
</dbReference>
<dbReference type="InterPro" id="IPR050392">
    <property type="entry name" value="Collagen/C1q_domain"/>
</dbReference>
<name>A0A8C5H3C3_GOUWI</name>
<gene>
    <name evidence="12" type="primary">LOC114461194</name>
</gene>
<dbReference type="PROSITE" id="PS51041">
    <property type="entry name" value="EMI"/>
    <property type="match status" value="1"/>
</dbReference>
<evidence type="ECO:0000256" key="5">
    <source>
        <dbReference type="ARBA" id="ARBA00023054"/>
    </source>
</evidence>
<dbReference type="AlphaFoldDB" id="A0A8C5H3C3"/>
<keyword evidence="3" id="KW-0272">Extracellular matrix</keyword>
<reference evidence="12" key="1">
    <citation type="submission" date="2020-06" db="EMBL/GenBank/DDBJ databases">
        <authorList>
            <consortium name="Wellcome Sanger Institute Data Sharing"/>
        </authorList>
    </citation>
    <scope>NUCLEOTIDE SEQUENCE [LARGE SCALE GENOMIC DNA]</scope>
</reference>
<feature type="compositionally biased region" description="Low complexity" evidence="8">
    <location>
        <begin position="742"/>
        <end position="758"/>
    </location>
</feature>
<feature type="chain" id="PRO_5034667118" evidence="9">
    <location>
        <begin position="21"/>
        <end position="928"/>
    </location>
</feature>
<evidence type="ECO:0000256" key="8">
    <source>
        <dbReference type="SAM" id="MobiDB-lite"/>
    </source>
</evidence>
<keyword evidence="5 7" id="KW-0175">Coiled coil</keyword>
<evidence type="ECO:0000259" key="10">
    <source>
        <dbReference type="PROSITE" id="PS50871"/>
    </source>
</evidence>
<dbReference type="InterPro" id="IPR008983">
    <property type="entry name" value="Tumour_necrosis_fac-like_dom"/>
</dbReference>
<feature type="coiled-coil region" evidence="7">
    <location>
        <begin position="244"/>
        <end position="300"/>
    </location>
</feature>
<evidence type="ECO:0000256" key="1">
    <source>
        <dbReference type="ARBA" id="ARBA00004498"/>
    </source>
</evidence>
<dbReference type="PANTHER" id="PTHR15427">
    <property type="entry name" value="EMILIN ELASTIN MICROFIBRIL INTERFACE-LOCATED PROTEIN ELASTIN MICROFIBRIL INTERFACER"/>
    <property type="match status" value="1"/>
</dbReference>
<organism evidence="12 13">
    <name type="scientific">Gouania willdenowi</name>
    <name type="common">Blunt-snouted clingfish</name>
    <name type="synonym">Lepadogaster willdenowi</name>
    <dbReference type="NCBI Taxonomy" id="441366"/>
    <lineage>
        <taxon>Eukaryota</taxon>
        <taxon>Metazoa</taxon>
        <taxon>Chordata</taxon>
        <taxon>Craniata</taxon>
        <taxon>Vertebrata</taxon>
        <taxon>Euteleostomi</taxon>
        <taxon>Actinopterygii</taxon>
        <taxon>Neopterygii</taxon>
        <taxon>Teleostei</taxon>
        <taxon>Neoteleostei</taxon>
        <taxon>Acanthomorphata</taxon>
        <taxon>Ovalentaria</taxon>
        <taxon>Blenniimorphae</taxon>
        <taxon>Blenniiformes</taxon>
        <taxon>Gobiesocoidei</taxon>
        <taxon>Gobiesocidae</taxon>
        <taxon>Gobiesocinae</taxon>
        <taxon>Gouania</taxon>
    </lineage>
</organism>
<dbReference type="Pfam" id="PF00386">
    <property type="entry name" value="C1q"/>
    <property type="match status" value="1"/>
</dbReference>
<evidence type="ECO:0000256" key="7">
    <source>
        <dbReference type="SAM" id="Coils"/>
    </source>
</evidence>
<reference evidence="12" key="2">
    <citation type="submission" date="2025-08" db="UniProtKB">
        <authorList>
            <consortium name="Ensembl"/>
        </authorList>
    </citation>
    <scope>IDENTIFICATION</scope>
</reference>
<feature type="domain" description="EMI" evidence="11">
    <location>
        <begin position="49"/>
        <end position="124"/>
    </location>
</feature>
<evidence type="ECO:0000256" key="4">
    <source>
        <dbReference type="ARBA" id="ARBA00022729"/>
    </source>
</evidence>
<protein>
    <submittedName>
        <fullName evidence="12">EMILIN-1-like</fullName>
    </submittedName>
</protein>
<evidence type="ECO:0000256" key="6">
    <source>
        <dbReference type="ARBA" id="ARBA00023157"/>
    </source>
</evidence>
<dbReference type="PROSITE" id="PS50871">
    <property type="entry name" value="C1Q"/>
    <property type="match status" value="1"/>
</dbReference>
<evidence type="ECO:0000256" key="2">
    <source>
        <dbReference type="ARBA" id="ARBA00022525"/>
    </source>
</evidence>
<feature type="signal peptide" evidence="9">
    <location>
        <begin position="1"/>
        <end position="20"/>
    </location>
</feature>
<evidence type="ECO:0000313" key="13">
    <source>
        <dbReference type="Proteomes" id="UP000694680"/>
    </source>
</evidence>
<accession>A0A8C5H3C3</accession>
<dbReference type="PANTHER" id="PTHR15427:SF1">
    <property type="entry name" value="EMILIN-1"/>
    <property type="match status" value="1"/>
</dbReference>
<evidence type="ECO:0000259" key="11">
    <source>
        <dbReference type="PROSITE" id="PS51041"/>
    </source>
</evidence>
<reference evidence="12" key="3">
    <citation type="submission" date="2025-09" db="UniProtKB">
        <authorList>
            <consortium name="Ensembl"/>
        </authorList>
    </citation>
    <scope>IDENTIFICATION</scope>
</reference>
<dbReference type="SUPFAM" id="SSF49842">
    <property type="entry name" value="TNF-like"/>
    <property type="match status" value="1"/>
</dbReference>
<evidence type="ECO:0000256" key="3">
    <source>
        <dbReference type="ARBA" id="ARBA00022530"/>
    </source>
</evidence>